<keyword evidence="7" id="KW-0862">Zinc</keyword>
<dbReference type="GO" id="GO:0046872">
    <property type="term" value="F:metal ion binding"/>
    <property type="evidence" value="ECO:0007669"/>
    <property type="project" value="UniProtKB-KW"/>
</dbReference>
<dbReference type="AlphaFoldDB" id="G0R2N8"/>
<dbReference type="Pfam" id="PF00856">
    <property type="entry name" value="SET"/>
    <property type="match status" value="1"/>
</dbReference>
<dbReference type="InterPro" id="IPR001487">
    <property type="entry name" value="Bromodomain"/>
</dbReference>
<comment type="subcellular location">
    <subcellularLocation>
        <location evidence="1">Nucleus</location>
    </subcellularLocation>
</comment>
<evidence type="ECO:0000259" key="16">
    <source>
        <dbReference type="PROSITE" id="PS50014"/>
    </source>
</evidence>
<keyword evidence="10" id="KW-0539">Nucleus</keyword>
<evidence type="ECO:0000256" key="3">
    <source>
        <dbReference type="ARBA" id="ARBA00022603"/>
    </source>
</evidence>
<reference evidence="20 21" key="1">
    <citation type="submission" date="2011-07" db="EMBL/GenBank/DDBJ databases">
        <authorList>
            <person name="Coyne R."/>
            <person name="Brami D."/>
            <person name="Johnson J."/>
            <person name="Hostetler J."/>
            <person name="Hannick L."/>
            <person name="Clark T."/>
            <person name="Cassidy-Hanley D."/>
            <person name="Inman J."/>
        </authorList>
    </citation>
    <scope>NUCLEOTIDE SEQUENCE [LARGE SCALE GENOMIC DNA]</scope>
    <source>
        <strain evidence="20 21">G5</strain>
    </source>
</reference>
<dbReference type="SMART" id="SM00317">
    <property type="entry name" value="SET"/>
    <property type="match status" value="1"/>
</dbReference>
<keyword evidence="3 20" id="KW-0489">Methyltransferase</keyword>
<evidence type="ECO:0000256" key="10">
    <source>
        <dbReference type="ARBA" id="ARBA00023242"/>
    </source>
</evidence>
<evidence type="ECO:0000256" key="8">
    <source>
        <dbReference type="ARBA" id="ARBA00022853"/>
    </source>
</evidence>
<dbReference type="OrthoDB" id="308383at2759"/>
<evidence type="ECO:0000259" key="17">
    <source>
        <dbReference type="PROSITE" id="PS50081"/>
    </source>
</evidence>
<dbReference type="SUPFAM" id="SSF82199">
    <property type="entry name" value="SET domain"/>
    <property type="match status" value="1"/>
</dbReference>
<comment type="catalytic activity">
    <reaction evidence="12">
        <text>N(6)-methyl-L-lysyl(4)-[histone H3] + S-adenosyl-L-methionine = N(6),N(6)-dimethyl-L-lysyl(4)-[histone H3] + S-adenosyl-L-homocysteine + H(+)</text>
        <dbReference type="Rhea" id="RHEA:60268"/>
        <dbReference type="Rhea" id="RHEA-COMP:15540"/>
        <dbReference type="Rhea" id="RHEA-COMP:15543"/>
        <dbReference type="ChEBI" id="CHEBI:15378"/>
        <dbReference type="ChEBI" id="CHEBI:57856"/>
        <dbReference type="ChEBI" id="CHEBI:59789"/>
        <dbReference type="ChEBI" id="CHEBI:61929"/>
        <dbReference type="ChEBI" id="CHEBI:61976"/>
    </reaction>
</comment>
<dbReference type="STRING" id="857967.G0R2N8"/>
<dbReference type="OMA" id="WICENCI"/>
<dbReference type="PROSITE" id="PS50280">
    <property type="entry name" value="SET"/>
    <property type="match status" value="1"/>
</dbReference>
<dbReference type="InterPro" id="IPR013083">
    <property type="entry name" value="Znf_RING/FYVE/PHD"/>
</dbReference>
<dbReference type="Proteomes" id="UP000008983">
    <property type="component" value="Unassembled WGS sequence"/>
</dbReference>
<evidence type="ECO:0000256" key="2">
    <source>
        <dbReference type="ARBA" id="ARBA00012182"/>
    </source>
</evidence>
<organism evidence="20 21">
    <name type="scientific">Ichthyophthirius multifiliis</name>
    <name type="common">White spot disease agent</name>
    <name type="synonym">Ich</name>
    <dbReference type="NCBI Taxonomy" id="5932"/>
    <lineage>
        <taxon>Eukaryota</taxon>
        <taxon>Sar</taxon>
        <taxon>Alveolata</taxon>
        <taxon>Ciliophora</taxon>
        <taxon>Intramacronucleata</taxon>
        <taxon>Oligohymenophorea</taxon>
        <taxon>Hymenostomatida</taxon>
        <taxon>Ophryoglenina</taxon>
        <taxon>Ichthyophthirius</taxon>
    </lineage>
</organism>
<evidence type="ECO:0000256" key="11">
    <source>
        <dbReference type="ARBA" id="ARBA00047571"/>
    </source>
</evidence>
<feature type="domain" description="Post-SET" evidence="19">
    <location>
        <begin position="940"/>
        <end position="956"/>
    </location>
</feature>
<sequence length="956" mass="112603">MKKFQFGLLEQIDIKFLPQNNPQIAPTIYYGIILRVQENCNKNTSLLLKNLETKKLIWSDLNQADLNIWTSLNFPQLSQQELKYNYILDVYKEEHEDVKELIKKYFLKSFYEKNQQGEEASILFNALKKINKYTFDNMPFEMRKKERCAQCNYILYNLKFTVCQYCQLYYHAQCVQDQENFVCEQCRPCTICYGKINKDNITCCECKSRFHKKCGFSIAHDLRIVDKQYGVKLYCESCVKCCMCGVKLLNAVNGYQFQDDQIYCNECIQQLEKKEYCPVCRQFWQKECTKDMVQCSCQMWIHKECDPHLKNYKEQAIYHCPNCRIKMKRVIYCQFINILSHLDFQKFYTKSEFEKIPNYLESIKNPIDLEMMKTKASQGEYDGNFSYDLLLNDFHLLIENALEFNAHNHEAYKEAAKLNLLGKVAFQYFKENLQVQENQLIFTECNAFKRKNLATCIVYIQNQEYNQNLQNDVISSPINDILCQLCQLSGHRKLNGRLLNFHIDQWVHTNCVLWSNDVSESEDGGLKFSISSLKKSQSNYCKHCEKSGATVFCLIFIQMKKKKDSYLVNTAIFDENHPLIEQIALKQNNIQNSESIEIESSQQSLNIISLISEKLIFTGNNYTQSQVYSVQEMNNLIQEKTQLQKTNNQMNNSVIKYIGFDIPQIIKEIQKHNQQQQSSFKKIKNQSITTFKELFYKDNIEQMNSFEKQKLLEKTHQIFIQNLKTKGQQINSNIIPENIPILQSFGQKKHELQSHFSKQNQKSELKNNLYIRPEDIMQEANPNYMKFDTKQTLREKEIERKIKQEYANYIADKKKHLNLYAGPSKIHKYGLFAKKHFLQDDIVIEYLGETIRQVLADYREKIYNQKGFGDCYMFKAGPNKIIDATFKGNEARFLNHSCQPNCASQVIEYEKDTKIIIYAKTEIQPGEELTYDYCFDIEEEKLVCNCGDPKCTGKLN</sequence>
<feature type="domain" description="SET" evidence="18">
    <location>
        <begin position="817"/>
        <end position="934"/>
    </location>
</feature>
<dbReference type="CDD" id="cd04369">
    <property type="entry name" value="Bromodomain"/>
    <property type="match status" value="1"/>
</dbReference>
<dbReference type="EMBL" id="GL984274">
    <property type="protein sequence ID" value="EGR28266.1"/>
    <property type="molecule type" value="Genomic_DNA"/>
</dbReference>
<dbReference type="InterPro" id="IPR044570">
    <property type="entry name" value="Set1-like"/>
</dbReference>
<dbReference type="eggNOG" id="KOG1080">
    <property type="taxonomic scope" value="Eukaryota"/>
</dbReference>
<evidence type="ECO:0000256" key="5">
    <source>
        <dbReference type="ARBA" id="ARBA00022691"/>
    </source>
</evidence>
<evidence type="ECO:0000256" key="4">
    <source>
        <dbReference type="ARBA" id="ARBA00022679"/>
    </source>
</evidence>
<dbReference type="Gene3D" id="2.170.270.10">
    <property type="entry name" value="SET domain"/>
    <property type="match status" value="1"/>
</dbReference>
<dbReference type="GO" id="GO:0048188">
    <property type="term" value="C:Set1C/COMPASS complex"/>
    <property type="evidence" value="ECO:0007669"/>
    <property type="project" value="TreeGrafter"/>
</dbReference>
<keyword evidence="9 14" id="KW-0103">Bromodomain</keyword>
<evidence type="ECO:0000256" key="6">
    <source>
        <dbReference type="ARBA" id="ARBA00022723"/>
    </source>
</evidence>
<dbReference type="RefSeq" id="XP_004027611.1">
    <property type="nucleotide sequence ID" value="XM_004027562.1"/>
</dbReference>
<dbReference type="InterPro" id="IPR002219">
    <property type="entry name" value="PKC_DAG/PE"/>
</dbReference>
<dbReference type="PANTHER" id="PTHR45814:SF2">
    <property type="entry name" value="HISTONE-LYSINE N-METHYLTRANSFERASE SETD1"/>
    <property type="match status" value="1"/>
</dbReference>
<accession>G0R2N8</accession>
<dbReference type="PROSITE" id="PS50081">
    <property type="entry name" value="ZF_DAG_PE_2"/>
    <property type="match status" value="1"/>
</dbReference>
<feature type="coiled-coil region" evidence="15">
    <location>
        <begin position="633"/>
        <end position="686"/>
    </location>
</feature>
<dbReference type="SMART" id="SM00132">
    <property type="entry name" value="LIM"/>
    <property type="match status" value="1"/>
</dbReference>
<keyword evidence="20" id="KW-0012">Acyltransferase</keyword>
<dbReference type="CDD" id="cd10518">
    <property type="entry name" value="SET_SETD1-like"/>
    <property type="match status" value="1"/>
</dbReference>
<dbReference type="eggNOG" id="KOG1084">
    <property type="taxonomic scope" value="Eukaryota"/>
</dbReference>
<name>G0R2N8_ICHMU</name>
<dbReference type="Pfam" id="PF00439">
    <property type="entry name" value="Bromodomain"/>
    <property type="match status" value="1"/>
</dbReference>
<dbReference type="InParanoid" id="G0R2N8"/>
<dbReference type="Gene3D" id="1.20.920.10">
    <property type="entry name" value="Bromodomain-like"/>
    <property type="match status" value="1"/>
</dbReference>
<evidence type="ECO:0000256" key="15">
    <source>
        <dbReference type="SAM" id="Coils"/>
    </source>
</evidence>
<feature type="domain" description="Phorbol-ester/DAG-type" evidence="17">
    <location>
        <begin position="132"/>
        <end position="183"/>
    </location>
</feature>
<keyword evidence="21" id="KW-1185">Reference proteome</keyword>
<comment type="catalytic activity">
    <reaction evidence="11">
        <text>L-lysyl(4)-[histone H3] + 3 S-adenosyl-L-methionine = N(6),N(6),N(6)-trimethyl-L-lysyl(4)-[histone H3] + 3 S-adenosyl-L-homocysteine + 3 H(+)</text>
        <dbReference type="Rhea" id="RHEA:60260"/>
        <dbReference type="Rhea" id="RHEA-COMP:15537"/>
        <dbReference type="Rhea" id="RHEA-COMP:15547"/>
        <dbReference type="ChEBI" id="CHEBI:15378"/>
        <dbReference type="ChEBI" id="CHEBI:29969"/>
        <dbReference type="ChEBI" id="CHEBI:57856"/>
        <dbReference type="ChEBI" id="CHEBI:59789"/>
        <dbReference type="ChEBI" id="CHEBI:61961"/>
        <dbReference type="EC" id="2.1.1.354"/>
    </reaction>
</comment>
<keyword evidence="4 20" id="KW-0808">Transferase</keyword>
<dbReference type="Gene3D" id="3.30.40.10">
    <property type="entry name" value="Zinc/RING finger domain, C3HC4 (zinc finger)"/>
    <property type="match status" value="2"/>
</dbReference>
<dbReference type="PANTHER" id="PTHR45814">
    <property type="entry name" value="HISTONE-LYSINE N-METHYLTRANSFERASE SETD1"/>
    <property type="match status" value="1"/>
</dbReference>
<dbReference type="InterPro" id="IPR001214">
    <property type="entry name" value="SET_dom"/>
</dbReference>
<evidence type="ECO:0000256" key="1">
    <source>
        <dbReference type="ARBA" id="ARBA00004123"/>
    </source>
</evidence>
<gene>
    <name evidence="20" type="ORF">IMG5_179950</name>
</gene>
<dbReference type="GO" id="GO:0016853">
    <property type="term" value="F:isomerase activity"/>
    <property type="evidence" value="ECO:0007669"/>
    <property type="project" value="UniProtKB-KW"/>
</dbReference>
<dbReference type="PRINTS" id="PR00503">
    <property type="entry name" value="BROMODOMAIN"/>
</dbReference>
<evidence type="ECO:0000313" key="21">
    <source>
        <dbReference type="Proteomes" id="UP000008983"/>
    </source>
</evidence>
<evidence type="ECO:0000256" key="13">
    <source>
        <dbReference type="ARBA" id="ARBA00049129"/>
    </source>
</evidence>
<keyword evidence="8" id="KW-0156">Chromatin regulator</keyword>
<dbReference type="GeneID" id="14904344"/>
<dbReference type="GO" id="GO:0140999">
    <property type="term" value="F:histone H3K4 trimethyltransferase activity"/>
    <property type="evidence" value="ECO:0007669"/>
    <property type="project" value="UniProtKB-EC"/>
</dbReference>
<dbReference type="EC" id="2.1.1.354" evidence="2"/>
<keyword evidence="5" id="KW-0949">S-adenosyl-L-methionine</keyword>
<dbReference type="SUPFAM" id="SSF47370">
    <property type="entry name" value="Bromodomain"/>
    <property type="match status" value="1"/>
</dbReference>
<dbReference type="PROSITE" id="PS50868">
    <property type="entry name" value="POST_SET"/>
    <property type="match status" value="1"/>
</dbReference>
<evidence type="ECO:0000259" key="19">
    <source>
        <dbReference type="PROSITE" id="PS50868"/>
    </source>
</evidence>
<dbReference type="InterPro" id="IPR003616">
    <property type="entry name" value="Post-SET_dom"/>
</dbReference>
<evidence type="ECO:0000259" key="18">
    <source>
        <dbReference type="PROSITE" id="PS50280"/>
    </source>
</evidence>
<evidence type="ECO:0000313" key="20">
    <source>
        <dbReference type="EMBL" id="EGR28266.1"/>
    </source>
</evidence>
<evidence type="ECO:0000256" key="14">
    <source>
        <dbReference type="PROSITE-ProRule" id="PRU00035"/>
    </source>
</evidence>
<dbReference type="InterPro" id="IPR046341">
    <property type="entry name" value="SET_dom_sf"/>
</dbReference>
<keyword evidence="15" id="KW-0175">Coiled coil</keyword>
<comment type="catalytic activity">
    <reaction evidence="13">
        <text>N(6),N(6)-dimethyl-L-lysyl(4)-[histone H3] + S-adenosyl-L-methionine = N(6),N(6),N(6)-trimethyl-L-lysyl(4)-[histone H3] + S-adenosyl-L-homocysteine + H(+)</text>
        <dbReference type="Rhea" id="RHEA:60272"/>
        <dbReference type="Rhea" id="RHEA-COMP:15537"/>
        <dbReference type="Rhea" id="RHEA-COMP:15540"/>
        <dbReference type="ChEBI" id="CHEBI:15378"/>
        <dbReference type="ChEBI" id="CHEBI:57856"/>
        <dbReference type="ChEBI" id="CHEBI:59789"/>
        <dbReference type="ChEBI" id="CHEBI:61961"/>
        <dbReference type="ChEBI" id="CHEBI:61976"/>
    </reaction>
</comment>
<keyword evidence="20" id="KW-0413">Isomerase</keyword>
<proteinExistence type="predicted"/>
<dbReference type="GO" id="GO:0032259">
    <property type="term" value="P:methylation"/>
    <property type="evidence" value="ECO:0007669"/>
    <property type="project" value="UniProtKB-KW"/>
</dbReference>
<dbReference type="SMART" id="SM00297">
    <property type="entry name" value="BROMO"/>
    <property type="match status" value="1"/>
</dbReference>
<keyword evidence="6" id="KW-0479">Metal-binding</keyword>
<dbReference type="InterPro" id="IPR036427">
    <property type="entry name" value="Bromodomain-like_sf"/>
</dbReference>
<evidence type="ECO:0000256" key="9">
    <source>
        <dbReference type="ARBA" id="ARBA00023117"/>
    </source>
</evidence>
<dbReference type="InterPro" id="IPR001781">
    <property type="entry name" value="Znf_LIM"/>
</dbReference>
<protein>
    <recommendedName>
        <fullName evidence="2">[histone H3]-lysine(4) N-trimethyltransferase</fullName>
        <ecNumber evidence="2">2.1.1.354</ecNumber>
    </recommendedName>
</protein>
<dbReference type="PROSITE" id="PS50014">
    <property type="entry name" value="BROMODOMAIN_2"/>
    <property type="match status" value="1"/>
</dbReference>
<evidence type="ECO:0000256" key="12">
    <source>
        <dbReference type="ARBA" id="ARBA00047583"/>
    </source>
</evidence>
<dbReference type="CDD" id="cd15489">
    <property type="entry name" value="PHD_SF"/>
    <property type="match status" value="1"/>
</dbReference>
<dbReference type="GO" id="GO:0016746">
    <property type="term" value="F:acyltransferase activity"/>
    <property type="evidence" value="ECO:0007669"/>
    <property type="project" value="UniProtKB-KW"/>
</dbReference>
<feature type="domain" description="Bromo" evidence="16">
    <location>
        <begin position="347"/>
        <end position="412"/>
    </location>
</feature>
<evidence type="ECO:0000256" key="7">
    <source>
        <dbReference type="ARBA" id="ARBA00022833"/>
    </source>
</evidence>